<proteinExistence type="predicted"/>
<evidence type="ECO:0000313" key="2">
    <source>
        <dbReference type="Proteomes" id="UP001064048"/>
    </source>
</evidence>
<protein>
    <submittedName>
        <fullName evidence="1">Uncharacterized protein</fullName>
    </submittedName>
</protein>
<gene>
    <name evidence="1" type="ORF">MSG28_010153</name>
</gene>
<keyword evidence="2" id="KW-1185">Reference proteome</keyword>
<name>A0ACC0KK73_CHOFU</name>
<comment type="caution">
    <text evidence="1">The sequence shown here is derived from an EMBL/GenBank/DDBJ whole genome shotgun (WGS) entry which is preliminary data.</text>
</comment>
<accession>A0ACC0KK73</accession>
<evidence type="ECO:0000313" key="1">
    <source>
        <dbReference type="EMBL" id="KAI8436665.1"/>
    </source>
</evidence>
<organism evidence="1 2">
    <name type="scientific">Choristoneura fumiferana</name>
    <name type="common">Spruce budworm moth</name>
    <name type="synonym">Archips fumiferana</name>
    <dbReference type="NCBI Taxonomy" id="7141"/>
    <lineage>
        <taxon>Eukaryota</taxon>
        <taxon>Metazoa</taxon>
        <taxon>Ecdysozoa</taxon>
        <taxon>Arthropoda</taxon>
        <taxon>Hexapoda</taxon>
        <taxon>Insecta</taxon>
        <taxon>Pterygota</taxon>
        <taxon>Neoptera</taxon>
        <taxon>Endopterygota</taxon>
        <taxon>Lepidoptera</taxon>
        <taxon>Glossata</taxon>
        <taxon>Ditrysia</taxon>
        <taxon>Tortricoidea</taxon>
        <taxon>Tortricidae</taxon>
        <taxon>Tortricinae</taxon>
        <taxon>Choristoneura</taxon>
    </lineage>
</organism>
<dbReference type="EMBL" id="CM046117">
    <property type="protein sequence ID" value="KAI8436665.1"/>
    <property type="molecule type" value="Genomic_DNA"/>
</dbReference>
<reference evidence="1 2" key="1">
    <citation type="journal article" date="2022" name="Genome Biol. Evol.">
        <title>The Spruce Budworm Genome: Reconstructing the Evolutionary History of Antifreeze Proteins.</title>
        <authorList>
            <person name="Beliveau C."/>
            <person name="Gagne P."/>
            <person name="Picq S."/>
            <person name="Vernygora O."/>
            <person name="Keeling C.I."/>
            <person name="Pinkney K."/>
            <person name="Doucet D."/>
            <person name="Wen F."/>
            <person name="Johnston J.S."/>
            <person name="Maaroufi H."/>
            <person name="Boyle B."/>
            <person name="Laroche J."/>
            <person name="Dewar K."/>
            <person name="Juretic N."/>
            <person name="Blackburn G."/>
            <person name="Nisole A."/>
            <person name="Brunet B."/>
            <person name="Brandao M."/>
            <person name="Lumley L."/>
            <person name="Duan J."/>
            <person name="Quan G."/>
            <person name="Lucarotti C.J."/>
            <person name="Roe A.D."/>
            <person name="Sperling F.A.H."/>
            <person name="Levesque R.C."/>
            <person name="Cusson M."/>
        </authorList>
    </citation>
    <scope>NUCLEOTIDE SEQUENCE [LARGE SCALE GENOMIC DNA]</scope>
    <source>
        <strain evidence="1">Glfc:IPQL:Cfum</strain>
    </source>
</reference>
<sequence>MSSPIEESPIINADIEEDVTTSHRNLVVEDREETTGWIKSRTVLGIMGFLGFANVYAMRVNLSVAIVAMINSTAPVPSNESAVDVCPAGIPDNSTNIPSAQWVFPSEELPTKEVEAWEKRWWPRSSLGQKTGDLNWSVEQQSIILGSFFYGYVLTQIPGGRIAELFGGKLVYGVGVLLTALFTILSPIAAYTDFKFFIVVRVLEGLGEGVTYPAMHAMLARWIPPMERSKFAAYVYAGSNFGTVISLPISGWLCTLDFAGGWPLCFYLFGGLGVVWFVAWMFLVYDAPQSHPRICPKEIEYITHCIGPQEEKRGMAIPWCKFLTCVPLWAILIAQCGQSWLFYTQLTELPTYMNNILHFDIVSNARLSAIPYFTSWVAGIIICIFADWVLAKGWISRLNSMKLWNTVAAFIPAFGLLGIAWAGCDRTAVMLLLSITSAFGGAVYAGNQMNHIDLSPQFAGTMYGITNAASNICGFMAPYVIGHIISSDQQTLGQWREVFYLAAAIDLGANLFYLFFASTDEQDWSLSESDDMTAPEESILFPES</sequence>
<dbReference type="Proteomes" id="UP001064048">
    <property type="component" value="Chromosome 17"/>
</dbReference>